<reference evidence="2 3" key="1">
    <citation type="submission" date="2018-07" db="EMBL/GenBank/DDBJ databases">
        <title>Leeuwenhoekiella genomics.</title>
        <authorList>
            <person name="Tahon G."/>
            <person name="Willems A."/>
        </authorList>
    </citation>
    <scope>NUCLEOTIDE SEQUENCE [LARGE SCALE GENOMIC DNA]</scope>
    <source>
        <strain evidence="2 3">LMG 22550</strain>
    </source>
</reference>
<sequence>MQKLFILYLFLNATISFSQNLEPAVFAKVNTFRHTGFEDNIFADGAFGVSLFSTYWISPKIGFKRIFGNPNDVSFFNETNQELISSKYKGNVFTVGAKIRLTKPEDAWLFIWPEYSFGDVKFESSYYKTEDDITRLALQERINSKNYNSWFDLSTGVEFYFDNNERFLTSVYLTYTLLDLGFGFEKLSFENTTKRPPSKNNSTIGLGVSIEYCFCKKNQD</sequence>
<comment type="caution">
    <text evidence="2">The sequence shown here is derived from an EMBL/GenBank/DDBJ whole genome shotgun (WGS) entry which is preliminary data.</text>
</comment>
<evidence type="ECO:0008006" key="4">
    <source>
        <dbReference type="Google" id="ProtNLM"/>
    </source>
</evidence>
<evidence type="ECO:0000313" key="3">
    <source>
        <dbReference type="Proteomes" id="UP000289238"/>
    </source>
</evidence>
<accession>A0A4Q0PCB0</accession>
<keyword evidence="1" id="KW-0732">Signal</keyword>
<dbReference type="AlphaFoldDB" id="A0A4Q0PCB0"/>
<feature type="signal peptide" evidence="1">
    <location>
        <begin position="1"/>
        <end position="18"/>
    </location>
</feature>
<dbReference type="Proteomes" id="UP000289238">
    <property type="component" value="Unassembled WGS sequence"/>
</dbReference>
<evidence type="ECO:0000313" key="2">
    <source>
        <dbReference type="EMBL" id="RXG24450.1"/>
    </source>
</evidence>
<proteinExistence type="predicted"/>
<protein>
    <recommendedName>
        <fullName evidence="4">Outer membrane protein with beta-barrel domain</fullName>
    </recommendedName>
</protein>
<dbReference type="OrthoDB" id="1445341at2"/>
<keyword evidence="3" id="KW-1185">Reference proteome</keyword>
<feature type="chain" id="PRO_5020644121" description="Outer membrane protein with beta-barrel domain" evidence="1">
    <location>
        <begin position="19"/>
        <end position="220"/>
    </location>
</feature>
<dbReference type="RefSeq" id="WP_128756189.1">
    <property type="nucleotide sequence ID" value="NZ_QOVM01000001.1"/>
</dbReference>
<organism evidence="2 3">
    <name type="scientific">Leeuwenhoekiella aequorea</name>
    <dbReference type="NCBI Taxonomy" id="283736"/>
    <lineage>
        <taxon>Bacteria</taxon>
        <taxon>Pseudomonadati</taxon>
        <taxon>Bacteroidota</taxon>
        <taxon>Flavobacteriia</taxon>
        <taxon>Flavobacteriales</taxon>
        <taxon>Flavobacteriaceae</taxon>
        <taxon>Leeuwenhoekiella</taxon>
    </lineage>
</organism>
<name>A0A4Q0PCB0_9FLAO</name>
<dbReference type="EMBL" id="QOVM01000001">
    <property type="protein sequence ID" value="RXG24450.1"/>
    <property type="molecule type" value="Genomic_DNA"/>
</dbReference>
<gene>
    <name evidence="2" type="ORF">DSM00_238</name>
</gene>
<evidence type="ECO:0000256" key="1">
    <source>
        <dbReference type="SAM" id="SignalP"/>
    </source>
</evidence>